<dbReference type="Pfam" id="PF00067">
    <property type="entry name" value="p450"/>
    <property type="match status" value="1"/>
</dbReference>
<dbReference type="GO" id="GO:0016705">
    <property type="term" value="F:oxidoreductase activity, acting on paired donors, with incorporation or reduction of molecular oxygen"/>
    <property type="evidence" value="ECO:0007669"/>
    <property type="project" value="InterPro"/>
</dbReference>
<evidence type="ECO:0000256" key="4">
    <source>
        <dbReference type="ARBA" id="ARBA00023002"/>
    </source>
</evidence>
<name>A0A835RLS5_VANPL</name>
<dbReference type="SUPFAM" id="SSF48264">
    <property type="entry name" value="Cytochrome P450"/>
    <property type="match status" value="1"/>
</dbReference>
<keyword evidence="2" id="KW-0349">Heme</keyword>
<sequence length="240" mass="26519">MELLSNKRVKSFALIRREEAAQLVKKVRALAGKAALNLAEVFLEVTNNQLTRAAFGKECRSRGRFLRTMKETIRLMPVVSPMDLFPSIGSVISMLDGSMREMKRLHGELNAVLDEIISEHREKKVAGREDEGEDLVDVILNSGQRRAENSSANVSYQSCDFGSTGGCNRDHDEHVELGHDRARQKPGCHAQGSSRDEESAPSKGEHRGERHGRAAQPEASYQRNPEASPSPPSPSPANLH</sequence>
<dbReference type="InterPro" id="IPR001128">
    <property type="entry name" value="Cyt_P450"/>
</dbReference>
<evidence type="ECO:0000313" key="7">
    <source>
        <dbReference type="EMBL" id="KAG0492883.1"/>
    </source>
</evidence>
<keyword evidence="8" id="KW-1185">Reference proteome</keyword>
<organism evidence="7 8">
    <name type="scientific">Vanilla planifolia</name>
    <name type="common">Vanilla</name>
    <dbReference type="NCBI Taxonomy" id="51239"/>
    <lineage>
        <taxon>Eukaryota</taxon>
        <taxon>Viridiplantae</taxon>
        <taxon>Streptophyta</taxon>
        <taxon>Embryophyta</taxon>
        <taxon>Tracheophyta</taxon>
        <taxon>Spermatophyta</taxon>
        <taxon>Magnoliopsida</taxon>
        <taxon>Liliopsida</taxon>
        <taxon>Asparagales</taxon>
        <taxon>Orchidaceae</taxon>
        <taxon>Vanilloideae</taxon>
        <taxon>Vanilleae</taxon>
        <taxon>Vanilla</taxon>
    </lineage>
</organism>
<feature type="compositionally biased region" description="Pro residues" evidence="6">
    <location>
        <begin position="228"/>
        <end position="240"/>
    </location>
</feature>
<evidence type="ECO:0000256" key="6">
    <source>
        <dbReference type="SAM" id="MobiDB-lite"/>
    </source>
</evidence>
<evidence type="ECO:0000256" key="2">
    <source>
        <dbReference type="ARBA" id="ARBA00022617"/>
    </source>
</evidence>
<dbReference type="GO" id="GO:0004497">
    <property type="term" value="F:monooxygenase activity"/>
    <property type="evidence" value="ECO:0007669"/>
    <property type="project" value="InterPro"/>
</dbReference>
<feature type="compositionally biased region" description="Basic and acidic residues" evidence="6">
    <location>
        <begin position="194"/>
        <end position="212"/>
    </location>
</feature>
<comment type="caution">
    <text evidence="7">The sequence shown here is derived from an EMBL/GenBank/DDBJ whole genome shotgun (WGS) entry which is preliminary data.</text>
</comment>
<dbReference type="Proteomes" id="UP000636800">
    <property type="component" value="Chromosome 2"/>
</dbReference>
<dbReference type="OrthoDB" id="10252740at2759"/>
<dbReference type="GO" id="GO:0020037">
    <property type="term" value="F:heme binding"/>
    <property type="evidence" value="ECO:0007669"/>
    <property type="project" value="InterPro"/>
</dbReference>
<proteinExistence type="inferred from homology"/>
<dbReference type="PANTHER" id="PTHR47955:SF8">
    <property type="entry name" value="CYTOCHROME P450 71D11-LIKE"/>
    <property type="match status" value="1"/>
</dbReference>
<keyword evidence="4" id="KW-0560">Oxidoreductase</keyword>
<keyword evidence="3" id="KW-0479">Metal-binding</keyword>
<accession>A0A835RLS5</accession>
<dbReference type="GO" id="GO:0005506">
    <property type="term" value="F:iron ion binding"/>
    <property type="evidence" value="ECO:0007669"/>
    <property type="project" value="InterPro"/>
</dbReference>
<dbReference type="EMBL" id="JADCNL010000002">
    <property type="protein sequence ID" value="KAG0492883.1"/>
    <property type="molecule type" value="Genomic_DNA"/>
</dbReference>
<evidence type="ECO:0000313" key="8">
    <source>
        <dbReference type="Proteomes" id="UP000636800"/>
    </source>
</evidence>
<dbReference type="PANTHER" id="PTHR47955">
    <property type="entry name" value="CYTOCHROME P450 FAMILY 71 PROTEIN"/>
    <property type="match status" value="1"/>
</dbReference>
<dbReference type="AlphaFoldDB" id="A0A835RLS5"/>
<protein>
    <submittedName>
        <fullName evidence="7">Uncharacterized protein</fullName>
    </submittedName>
</protein>
<evidence type="ECO:0000256" key="1">
    <source>
        <dbReference type="ARBA" id="ARBA00010617"/>
    </source>
</evidence>
<dbReference type="Gene3D" id="1.10.630.10">
    <property type="entry name" value="Cytochrome P450"/>
    <property type="match status" value="1"/>
</dbReference>
<evidence type="ECO:0000256" key="3">
    <source>
        <dbReference type="ARBA" id="ARBA00022723"/>
    </source>
</evidence>
<gene>
    <name evidence="7" type="ORF">HPP92_006281</name>
</gene>
<reference evidence="7 8" key="1">
    <citation type="journal article" date="2020" name="Nat. Food">
        <title>A phased Vanilla planifolia genome enables genetic improvement of flavour and production.</title>
        <authorList>
            <person name="Hasing T."/>
            <person name="Tang H."/>
            <person name="Brym M."/>
            <person name="Khazi F."/>
            <person name="Huang T."/>
            <person name="Chambers A.H."/>
        </authorList>
    </citation>
    <scope>NUCLEOTIDE SEQUENCE [LARGE SCALE GENOMIC DNA]</scope>
    <source>
        <tissue evidence="7">Leaf</tissue>
    </source>
</reference>
<dbReference type="InterPro" id="IPR036396">
    <property type="entry name" value="Cyt_P450_sf"/>
</dbReference>
<comment type="similarity">
    <text evidence="1">Belongs to the cytochrome P450 family.</text>
</comment>
<feature type="region of interest" description="Disordered" evidence="6">
    <location>
        <begin position="178"/>
        <end position="240"/>
    </location>
</feature>
<keyword evidence="5" id="KW-0408">Iron</keyword>
<evidence type="ECO:0000256" key="5">
    <source>
        <dbReference type="ARBA" id="ARBA00023004"/>
    </source>
</evidence>